<feature type="compositionally biased region" description="Gly residues" evidence="5">
    <location>
        <begin position="574"/>
        <end position="591"/>
    </location>
</feature>
<feature type="transmembrane region" description="Helical" evidence="6">
    <location>
        <begin position="181"/>
        <end position="199"/>
    </location>
</feature>
<dbReference type="Proteomes" id="UP000620262">
    <property type="component" value="Unassembled WGS sequence"/>
</dbReference>
<feature type="transmembrane region" description="Helical" evidence="6">
    <location>
        <begin position="104"/>
        <end position="124"/>
    </location>
</feature>
<evidence type="ECO:0000259" key="7">
    <source>
        <dbReference type="PROSITE" id="PS50801"/>
    </source>
</evidence>
<feature type="transmembrane region" description="Helical" evidence="6">
    <location>
        <begin position="229"/>
        <end position="249"/>
    </location>
</feature>
<feature type="region of interest" description="Disordered" evidence="5">
    <location>
        <begin position="558"/>
        <end position="591"/>
    </location>
</feature>
<evidence type="ECO:0000256" key="3">
    <source>
        <dbReference type="ARBA" id="ARBA00022989"/>
    </source>
</evidence>
<dbReference type="PANTHER" id="PTHR11814">
    <property type="entry name" value="SULFATE TRANSPORTER"/>
    <property type="match status" value="1"/>
</dbReference>
<comment type="caution">
    <text evidence="8">The sequence shown here is derived from an EMBL/GenBank/DDBJ whole genome shotgun (WGS) entry which is preliminary data.</text>
</comment>
<feature type="transmembrane region" description="Helical" evidence="6">
    <location>
        <begin position="256"/>
        <end position="280"/>
    </location>
</feature>
<reference evidence="8 9" key="1">
    <citation type="submission" date="2020-10" db="EMBL/GenBank/DDBJ databases">
        <title>Sequencing the genomes of 1000 actinobacteria strains.</title>
        <authorList>
            <person name="Klenk H.-P."/>
        </authorList>
    </citation>
    <scope>NUCLEOTIDE SEQUENCE [LARGE SCALE GENOMIC DNA]</scope>
    <source>
        <strain evidence="8 9">DSM 7307</strain>
    </source>
</reference>
<dbReference type="Pfam" id="PF01740">
    <property type="entry name" value="STAS"/>
    <property type="match status" value="1"/>
</dbReference>
<keyword evidence="2 6" id="KW-0812">Transmembrane</keyword>
<proteinExistence type="predicted"/>
<keyword evidence="9" id="KW-1185">Reference proteome</keyword>
<evidence type="ECO:0000313" key="8">
    <source>
        <dbReference type="EMBL" id="MBE1506326.1"/>
    </source>
</evidence>
<dbReference type="SUPFAM" id="SSF52091">
    <property type="entry name" value="SpoIIaa-like"/>
    <property type="match status" value="1"/>
</dbReference>
<keyword evidence="3 6" id="KW-1133">Transmembrane helix</keyword>
<sequence>MANIHVPVLRGLGGFRADWLRSDIPAGLSIAAVGLPSAIAYPAIAGLPPETGIYASIVAPIAYALFGPSRLLVVGPDAATMAVLAAAMAAIIAAQPAGAPVDPVVIASALALGVGAFYFAARLLRLGVLASFLSRPILVGFFAGVSISILVGQIGRFTGVRIESEGLLQPVAEILRKSASIHWPSLLLGLAMFALLWIVKAARLPVPGPVIVVVVSVLLSAIFNFEGAGINIVGDIPTGLPSFSLYAFFQMPMDRIVLGSAAVFLVSFGAGIVAARSFAARTGEEVDANQELIGLGAANIAPGLFGSFPVSVSDSRTAINLSTGGRSQVAGLVSAITLMAALVFLHSALRILPIPALAAILAAAAISLIDVPELRKIWRISRMEFVFALIAMFGAISFGVLNGVIVAISATLVYLLHKTMFPRDTLLGRIAGRDGFYDMQRFAQARGVPGIAICLVQGNLLFYNADYVRTRLRAVIASLPEDTRWFILDASAIAHIDSTGAAALDVLQADLAARGISFGVAHLNAECTALLERAEVVGHIGAEKLFDDTEDALRAAGRQGGEQPLAEVSDEGSLRGGTLTGQGGRDGQNAH</sequence>
<organism evidence="8 9">
    <name type="scientific">Rhizobium viscosum</name>
    <name type="common">Arthrobacter viscosus</name>
    <dbReference type="NCBI Taxonomy" id="1673"/>
    <lineage>
        <taxon>Bacteria</taxon>
        <taxon>Pseudomonadati</taxon>
        <taxon>Pseudomonadota</taxon>
        <taxon>Alphaproteobacteria</taxon>
        <taxon>Hyphomicrobiales</taxon>
        <taxon>Rhizobiaceae</taxon>
        <taxon>Rhizobium/Agrobacterium group</taxon>
        <taxon>Rhizobium</taxon>
    </lineage>
</organism>
<feature type="transmembrane region" description="Helical" evidence="6">
    <location>
        <begin position="206"/>
        <end position="223"/>
    </location>
</feature>
<gene>
    <name evidence="8" type="ORF">H4W29_003507</name>
</gene>
<evidence type="ECO:0000256" key="4">
    <source>
        <dbReference type="ARBA" id="ARBA00023136"/>
    </source>
</evidence>
<feature type="transmembrane region" description="Helical" evidence="6">
    <location>
        <begin position="324"/>
        <end position="345"/>
    </location>
</feature>
<dbReference type="Gene3D" id="3.30.750.24">
    <property type="entry name" value="STAS domain"/>
    <property type="match status" value="1"/>
</dbReference>
<dbReference type="Pfam" id="PF00916">
    <property type="entry name" value="Sulfate_transp"/>
    <property type="match status" value="1"/>
</dbReference>
<dbReference type="RefSeq" id="WP_192730041.1">
    <property type="nucleotide sequence ID" value="NZ_BAAAVL010000013.1"/>
</dbReference>
<feature type="transmembrane region" description="Helical" evidence="6">
    <location>
        <begin position="51"/>
        <end position="66"/>
    </location>
</feature>
<feature type="transmembrane region" description="Helical" evidence="6">
    <location>
        <begin position="78"/>
        <end position="98"/>
    </location>
</feature>
<dbReference type="InterPro" id="IPR002645">
    <property type="entry name" value="STAS_dom"/>
</dbReference>
<evidence type="ECO:0000313" key="9">
    <source>
        <dbReference type="Proteomes" id="UP000620262"/>
    </source>
</evidence>
<dbReference type="PROSITE" id="PS50801">
    <property type="entry name" value="STAS"/>
    <property type="match status" value="1"/>
</dbReference>
<dbReference type="EMBL" id="JADBEC010000001">
    <property type="protein sequence ID" value="MBE1506326.1"/>
    <property type="molecule type" value="Genomic_DNA"/>
</dbReference>
<accession>A0ABR9ISY4</accession>
<name>A0ABR9ISY4_RHIVS</name>
<comment type="subcellular location">
    <subcellularLocation>
        <location evidence="1">Membrane</location>
        <topology evidence="1">Multi-pass membrane protein</topology>
    </subcellularLocation>
</comment>
<evidence type="ECO:0000256" key="2">
    <source>
        <dbReference type="ARBA" id="ARBA00022692"/>
    </source>
</evidence>
<evidence type="ECO:0000256" key="1">
    <source>
        <dbReference type="ARBA" id="ARBA00004141"/>
    </source>
</evidence>
<feature type="transmembrane region" description="Helical" evidence="6">
    <location>
        <begin position="26"/>
        <end position="45"/>
    </location>
</feature>
<dbReference type="CDD" id="cd07042">
    <property type="entry name" value="STAS_SulP_like_sulfate_transporter"/>
    <property type="match status" value="1"/>
</dbReference>
<feature type="transmembrane region" description="Helical" evidence="6">
    <location>
        <begin position="292"/>
        <end position="312"/>
    </location>
</feature>
<dbReference type="InterPro" id="IPR011547">
    <property type="entry name" value="SLC26A/SulP_dom"/>
</dbReference>
<feature type="domain" description="STAS" evidence="7">
    <location>
        <begin position="441"/>
        <end position="556"/>
    </location>
</feature>
<feature type="transmembrane region" description="Helical" evidence="6">
    <location>
        <begin position="383"/>
        <end position="416"/>
    </location>
</feature>
<keyword evidence="4 6" id="KW-0472">Membrane</keyword>
<feature type="transmembrane region" description="Helical" evidence="6">
    <location>
        <begin position="136"/>
        <end position="155"/>
    </location>
</feature>
<dbReference type="InterPro" id="IPR036513">
    <property type="entry name" value="STAS_dom_sf"/>
</dbReference>
<dbReference type="InterPro" id="IPR001902">
    <property type="entry name" value="SLC26A/SulP_fam"/>
</dbReference>
<evidence type="ECO:0000256" key="5">
    <source>
        <dbReference type="SAM" id="MobiDB-lite"/>
    </source>
</evidence>
<dbReference type="NCBIfam" id="TIGR00815">
    <property type="entry name" value="sulP"/>
    <property type="match status" value="1"/>
</dbReference>
<protein>
    <submittedName>
        <fullName evidence="8">High affinity sulfate transporter 1</fullName>
    </submittedName>
</protein>
<evidence type="ECO:0000256" key="6">
    <source>
        <dbReference type="SAM" id="Phobius"/>
    </source>
</evidence>
<feature type="transmembrane region" description="Helical" evidence="6">
    <location>
        <begin position="351"/>
        <end position="371"/>
    </location>
</feature>